<dbReference type="InterPro" id="IPR011059">
    <property type="entry name" value="Metal-dep_hydrolase_composite"/>
</dbReference>
<dbReference type="OrthoDB" id="3501663at2759"/>
<dbReference type="RefSeq" id="XP_009020601.1">
    <property type="nucleotide sequence ID" value="XM_009022353.1"/>
</dbReference>
<evidence type="ECO:0000313" key="4">
    <source>
        <dbReference type="Proteomes" id="UP000015101"/>
    </source>
</evidence>
<dbReference type="EnsemblMetazoa" id="HelroT192311">
    <property type="protein sequence ID" value="HelroP192311"/>
    <property type="gene ID" value="HelroG192311"/>
</dbReference>
<dbReference type="eggNOG" id="ENOG502QSHE">
    <property type="taxonomic scope" value="Eukaryota"/>
</dbReference>
<dbReference type="Proteomes" id="UP000015101">
    <property type="component" value="Unassembled WGS sequence"/>
</dbReference>
<keyword evidence="4" id="KW-1185">Reference proteome</keyword>
<dbReference type="CDD" id="cd01300">
    <property type="entry name" value="YtcJ_like"/>
    <property type="match status" value="1"/>
</dbReference>
<evidence type="ECO:0000313" key="2">
    <source>
        <dbReference type="EMBL" id="ESO01365.1"/>
    </source>
</evidence>
<dbReference type="AlphaFoldDB" id="T1FTT5"/>
<protein>
    <recommendedName>
        <fullName evidence="1">Amidohydrolase 3 domain-containing protein</fullName>
    </recommendedName>
</protein>
<dbReference type="OMA" id="VAWVGSE"/>
<dbReference type="SUPFAM" id="SSF51556">
    <property type="entry name" value="Metallo-dependent hydrolases"/>
    <property type="match status" value="1"/>
</dbReference>
<organism evidence="3 4">
    <name type="scientific">Helobdella robusta</name>
    <name type="common">Californian leech</name>
    <dbReference type="NCBI Taxonomy" id="6412"/>
    <lineage>
        <taxon>Eukaryota</taxon>
        <taxon>Metazoa</taxon>
        <taxon>Spiralia</taxon>
        <taxon>Lophotrochozoa</taxon>
        <taxon>Annelida</taxon>
        <taxon>Clitellata</taxon>
        <taxon>Hirudinea</taxon>
        <taxon>Rhynchobdellida</taxon>
        <taxon>Glossiphoniidae</taxon>
        <taxon>Helobdella</taxon>
    </lineage>
</organism>
<dbReference type="Gene3D" id="2.30.40.10">
    <property type="entry name" value="Urease, subunit C, domain 1"/>
    <property type="match status" value="1"/>
</dbReference>
<dbReference type="KEGG" id="hro:HELRODRAFT_192311"/>
<dbReference type="InParanoid" id="T1FTT5"/>
<dbReference type="CTD" id="20212232"/>
<dbReference type="PANTHER" id="PTHR22642">
    <property type="entry name" value="IMIDAZOLONEPROPIONASE"/>
    <property type="match status" value="1"/>
</dbReference>
<name>T1FTT5_HELRO</name>
<reference evidence="3" key="3">
    <citation type="submission" date="2015-06" db="UniProtKB">
        <authorList>
            <consortium name="EnsemblMetazoa"/>
        </authorList>
    </citation>
    <scope>IDENTIFICATION</scope>
</reference>
<dbReference type="InterPro" id="IPR013108">
    <property type="entry name" value="Amidohydro_3"/>
</dbReference>
<dbReference type="Gene3D" id="3.10.310.70">
    <property type="match status" value="1"/>
</dbReference>
<dbReference type="GeneID" id="20212232"/>
<dbReference type="GO" id="GO:0016810">
    <property type="term" value="F:hydrolase activity, acting on carbon-nitrogen (but not peptide) bonds"/>
    <property type="evidence" value="ECO:0007669"/>
    <property type="project" value="InterPro"/>
</dbReference>
<feature type="domain" description="Amidohydrolase 3" evidence="1">
    <location>
        <begin position="62"/>
        <end position="539"/>
    </location>
</feature>
<dbReference type="Pfam" id="PF07969">
    <property type="entry name" value="Amidohydro_3"/>
    <property type="match status" value="1"/>
</dbReference>
<sequence length="551" mass="61874">MTSRNDAKVDFHLAYNAQIYSTPPQRQYNTWMVFSKVTGFIESVGSVDAPVDEFKDDQKTDYQNKLILPGFHDSHLHLESYGESLLKLNLKNCKSFDEFKKLIADYRSKSPDLKWIEGSGWNKNYLGRFPTAEDIDEVCPDVPVIMLSSCRHAAVVNQLALNIAGIDENSSEPGIDKYPSGHPSKPNKPTGLLLEVPLLIRFQKNLPPTTSRSKTSAIMAAMCELLKNGTTSAHTCEENTWTEFCQLADENKLPMRIFYSAFITSKNHPTNFPNFPNEKRGSMLHFNKVKFFVDGSLSARTAALSLPYTDFNPEDGAGSGDGLGVLLFSEEEQEKMMKEVVGEGHRLEVHVIGDRAADVVLNIFDRIDLDPTSRPIFVHCEILRKDLIERMKVKGVIASIQPQFVVTDTYAIDSYLPEKLFQYAYTWKSILDHGICVAGGSDAPIEEPRSLMGMFDAVFRTSENRDLKNSSVFKPEECLSIEQAVDIYTQGGAFTAMMEDKLGQLKAGFYADFVVLDRDVISNPDQCLDAVVLETWVAGIRRWSIDEGFNF</sequence>
<reference evidence="2 4" key="2">
    <citation type="journal article" date="2013" name="Nature">
        <title>Insights into bilaterian evolution from three spiralian genomes.</title>
        <authorList>
            <person name="Simakov O."/>
            <person name="Marletaz F."/>
            <person name="Cho S.J."/>
            <person name="Edsinger-Gonzales E."/>
            <person name="Havlak P."/>
            <person name="Hellsten U."/>
            <person name="Kuo D.H."/>
            <person name="Larsson T."/>
            <person name="Lv J."/>
            <person name="Arendt D."/>
            <person name="Savage R."/>
            <person name="Osoegawa K."/>
            <person name="de Jong P."/>
            <person name="Grimwood J."/>
            <person name="Chapman J.A."/>
            <person name="Shapiro H."/>
            <person name="Aerts A."/>
            <person name="Otillar R.P."/>
            <person name="Terry A.Y."/>
            <person name="Boore J.L."/>
            <person name="Grigoriev I.V."/>
            <person name="Lindberg D.R."/>
            <person name="Seaver E.C."/>
            <person name="Weisblat D.A."/>
            <person name="Putnam N.H."/>
            <person name="Rokhsar D.S."/>
        </authorList>
    </citation>
    <scope>NUCLEOTIDE SEQUENCE</scope>
</reference>
<accession>T1FTT5</accession>
<dbReference type="STRING" id="6412.T1FTT5"/>
<dbReference type="EMBL" id="AMQM01005079">
    <property type="status" value="NOT_ANNOTATED_CDS"/>
    <property type="molecule type" value="Genomic_DNA"/>
</dbReference>
<dbReference type="SUPFAM" id="SSF51338">
    <property type="entry name" value="Composite domain of metallo-dependent hydrolases"/>
    <property type="match status" value="1"/>
</dbReference>
<reference evidence="4" key="1">
    <citation type="submission" date="2012-12" db="EMBL/GenBank/DDBJ databases">
        <authorList>
            <person name="Hellsten U."/>
            <person name="Grimwood J."/>
            <person name="Chapman J.A."/>
            <person name="Shapiro H."/>
            <person name="Aerts A."/>
            <person name="Otillar R.P."/>
            <person name="Terry A.Y."/>
            <person name="Boore J.L."/>
            <person name="Simakov O."/>
            <person name="Marletaz F."/>
            <person name="Cho S.-J."/>
            <person name="Edsinger-Gonzales E."/>
            <person name="Havlak P."/>
            <person name="Kuo D.-H."/>
            <person name="Larsson T."/>
            <person name="Lv J."/>
            <person name="Arendt D."/>
            <person name="Savage R."/>
            <person name="Osoegawa K."/>
            <person name="de Jong P."/>
            <person name="Lindberg D.R."/>
            <person name="Seaver E.C."/>
            <person name="Weisblat D.A."/>
            <person name="Putnam N.H."/>
            <person name="Grigoriev I.V."/>
            <person name="Rokhsar D.S."/>
        </authorList>
    </citation>
    <scope>NUCLEOTIDE SEQUENCE</scope>
</reference>
<evidence type="ECO:0000259" key="1">
    <source>
        <dbReference type="Pfam" id="PF07969"/>
    </source>
</evidence>
<dbReference type="InterPro" id="IPR033932">
    <property type="entry name" value="YtcJ-like"/>
</dbReference>
<dbReference type="HOGENOM" id="CLU_009942_3_1_1"/>
<dbReference type="EMBL" id="KB096785">
    <property type="protein sequence ID" value="ESO01365.1"/>
    <property type="molecule type" value="Genomic_DNA"/>
</dbReference>
<dbReference type="Gene3D" id="3.20.20.140">
    <property type="entry name" value="Metal-dependent hydrolases"/>
    <property type="match status" value="1"/>
</dbReference>
<dbReference type="PANTHER" id="PTHR22642:SF2">
    <property type="entry name" value="PROTEIN LONG AFTER FAR-RED 3"/>
    <property type="match status" value="1"/>
</dbReference>
<evidence type="ECO:0000313" key="3">
    <source>
        <dbReference type="EnsemblMetazoa" id="HelroP192311"/>
    </source>
</evidence>
<dbReference type="InterPro" id="IPR032466">
    <property type="entry name" value="Metal_Hydrolase"/>
</dbReference>
<proteinExistence type="predicted"/>
<gene>
    <name evidence="3" type="primary">20212232</name>
    <name evidence="2" type="ORF">HELRODRAFT_192311</name>
</gene>